<dbReference type="Pfam" id="PF14016">
    <property type="entry name" value="DUF4232"/>
    <property type="match status" value="1"/>
</dbReference>
<keyword evidence="5" id="KW-1185">Reference proteome</keyword>
<dbReference type="EMBL" id="CP109083">
    <property type="protein sequence ID" value="WSB08161.1"/>
    <property type="molecule type" value="Genomic_DNA"/>
</dbReference>
<keyword evidence="2" id="KW-0732">Signal</keyword>
<name>A0ABZ1EVR5_9ACTN</name>
<dbReference type="Proteomes" id="UP001356428">
    <property type="component" value="Chromosome"/>
</dbReference>
<evidence type="ECO:0000259" key="3">
    <source>
        <dbReference type="Pfam" id="PF14016"/>
    </source>
</evidence>
<gene>
    <name evidence="4" type="ORF">OG849_13330</name>
</gene>
<evidence type="ECO:0000256" key="2">
    <source>
        <dbReference type="SAM" id="SignalP"/>
    </source>
</evidence>
<accession>A0ABZ1EVR5</accession>
<proteinExistence type="predicted"/>
<dbReference type="PROSITE" id="PS51257">
    <property type="entry name" value="PROKAR_LIPOPROTEIN"/>
    <property type="match status" value="1"/>
</dbReference>
<organism evidence="4 5">
    <name type="scientific">Streptomyces cyaneofuscatus</name>
    <dbReference type="NCBI Taxonomy" id="66883"/>
    <lineage>
        <taxon>Bacteria</taxon>
        <taxon>Bacillati</taxon>
        <taxon>Actinomycetota</taxon>
        <taxon>Actinomycetes</taxon>
        <taxon>Kitasatosporales</taxon>
        <taxon>Streptomycetaceae</taxon>
        <taxon>Streptomyces</taxon>
    </lineage>
</organism>
<feature type="compositionally biased region" description="Low complexity" evidence="1">
    <location>
        <begin position="31"/>
        <end position="74"/>
    </location>
</feature>
<protein>
    <submittedName>
        <fullName evidence="4">DUF4232 domain-containing protein</fullName>
    </submittedName>
</protein>
<feature type="domain" description="DUF4232" evidence="3">
    <location>
        <begin position="89"/>
        <end position="217"/>
    </location>
</feature>
<feature type="region of interest" description="Disordered" evidence="1">
    <location>
        <begin position="20"/>
        <end position="106"/>
    </location>
</feature>
<feature type="chain" id="PRO_5046567092" evidence="2">
    <location>
        <begin position="24"/>
        <end position="225"/>
    </location>
</feature>
<feature type="region of interest" description="Disordered" evidence="1">
    <location>
        <begin position="186"/>
        <end position="225"/>
    </location>
</feature>
<dbReference type="InterPro" id="IPR025326">
    <property type="entry name" value="DUF4232"/>
</dbReference>
<feature type="signal peptide" evidence="2">
    <location>
        <begin position="1"/>
        <end position="23"/>
    </location>
</feature>
<evidence type="ECO:0000313" key="4">
    <source>
        <dbReference type="EMBL" id="WSB08161.1"/>
    </source>
</evidence>
<dbReference type="RefSeq" id="WP_326705432.1">
    <property type="nucleotide sequence ID" value="NZ_CP109083.1"/>
</dbReference>
<evidence type="ECO:0000256" key="1">
    <source>
        <dbReference type="SAM" id="MobiDB-lite"/>
    </source>
</evidence>
<sequence>MRTSRIAVTAAAVVAGLTLSACGGDDGTTNAGSAASSSPSSAPAEEQTESAPGEQPEGESSGAGSQEGTPDQGSAGQGSGGTGTKPERCHTDDLTITASDATIGGDETSTVAVKLLNKSDRACSIKGFAGVNLLSSEGAIPAARRDQTDDGTVLKSGEPTYFGIFYKANESGGSGVKIKGLVVTPPDEKKPVTLKWPGEPSLPVTDSPDPSVEIGPMGSVGQGQG</sequence>
<evidence type="ECO:0000313" key="5">
    <source>
        <dbReference type="Proteomes" id="UP001356428"/>
    </source>
</evidence>
<reference evidence="4 5" key="1">
    <citation type="submission" date="2022-10" db="EMBL/GenBank/DDBJ databases">
        <title>The complete genomes of actinobacterial strains from the NBC collection.</title>
        <authorList>
            <person name="Joergensen T.S."/>
            <person name="Alvarez Arevalo M."/>
            <person name="Sterndorff E.B."/>
            <person name="Faurdal D."/>
            <person name="Vuksanovic O."/>
            <person name="Mourched A.-S."/>
            <person name="Charusanti P."/>
            <person name="Shaw S."/>
            <person name="Blin K."/>
            <person name="Weber T."/>
        </authorList>
    </citation>
    <scope>NUCLEOTIDE SEQUENCE [LARGE SCALE GENOMIC DNA]</scope>
    <source>
        <strain evidence="4 5">NBC 01792</strain>
    </source>
</reference>